<sequence>MAAALDLLEGRALHADRVDWAAARRDVRGALDDPEQLELKLFHLVRQAGGPHGGVRRARPGTGAPDLPTVEEQGEALVVTLPSCPDEASRAYVDAARAALDGRFAARWIVDLRGTGGGSMWPLLAAVAPLLGEGEVGALVDREGERTPWTVRDGVVSLGGTPQLQGAPGQFDGPVSVLTDGNTANSGEAVAVAFRGRPDARSYGAPTLGFSTGVESAPLPGGLVLTVATSRFADRTGQLYGGPVPPDVPSDDPLSMALWDL</sequence>
<dbReference type="Proteomes" id="UP001500325">
    <property type="component" value="Unassembled WGS sequence"/>
</dbReference>
<feature type="domain" description="Tail specific protease" evidence="1">
    <location>
        <begin position="34"/>
        <end position="251"/>
    </location>
</feature>
<dbReference type="SUPFAM" id="SSF52096">
    <property type="entry name" value="ClpP/crotonase"/>
    <property type="match status" value="1"/>
</dbReference>
<reference evidence="3" key="1">
    <citation type="journal article" date="2019" name="Int. J. Syst. Evol. Microbiol.">
        <title>The Global Catalogue of Microorganisms (GCM) 10K type strain sequencing project: providing services to taxonomists for standard genome sequencing and annotation.</title>
        <authorList>
            <consortium name="The Broad Institute Genomics Platform"/>
            <consortium name="The Broad Institute Genome Sequencing Center for Infectious Disease"/>
            <person name="Wu L."/>
            <person name="Ma J."/>
        </authorList>
    </citation>
    <scope>NUCLEOTIDE SEQUENCE [LARGE SCALE GENOMIC DNA]</scope>
    <source>
        <strain evidence="3">JCM 18055</strain>
    </source>
</reference>
<dbReference type="InterPro" id="IPR029045">
    <property type="entry name" value="ClpP/crotonase-like_dom_sf"/>
</dbReference>
<accession>A0ABP8VZ80</accession>
<comment type="caution">
    <text evidence="2">The sequence shown here is derived from an EMBL/GenBank/DDBJ whole genome shotgun (WGS) entry which is preliminary data.</text>
</comment>
<dbReference type="Pfam" id="PF03572">
    <property type="entry name" value="Peptidase_S41"/>
    <property type="match status" value="1"/>
</dbReference>
<dbReference type="InterPro" id="IPR005151">
    <property type="entry name" value="Tail-specific_protease"/>
</dbReference>
<proteinExistence type="predicted"/>
<dbReference type="EMBL" id="BAABIC010000002">
    <property type="protein sequence ID" value="GAA4676303.1"/>
    <property type="molecule type" value="Genomic_DNA"/>
</dbReference>
<evidence type="ECO:0000259" key="1">
    <source>
        <dbReference type="SMART" id="SM00245"/>
    </source>
</evidence>
<evidence type="ECO:0000313" key="2">
    <source>
        <dbReference type="EMBL" id="GAA4676303.1"/>
    </source>
</evidence>
<protein>
    <recommendedName>
        <fullName evidence="1">Tail specific protease domain-containing protein</fullName>
    </recommendedName>
</protein>
<organism evidence="2 3">
    <name type="scientific">Pseudonocardia yuanmonensis</name>
    <dbReference type="NCBI Taxonomy" id="1095914"/>
    <lineage>
        <taxon>Bacteria</taxon>
        <taxon>Bacillati</taxon>
        <taxon>Actinomycetota</taxon>
        <taxon>Actinomycetes</taxon>
        <taxon>Pseudonocardiales</taxon>
        <taxon>Pseudonocardiaceae</taxon>
        <taxon>Pseudonocardia</taxon>
    </lineage>
</organism>
<gene>
    <name evidence="2" type="ORF">GCM10023215_05630</name>
</gene>
<dbReference type="Gene3D" id="3.90.226.10">
    <property type="entry name" value="2-enoyl-CoA Hydratase, Chain A, domain 1"/>
    <property type="match status" value="1"/>
</dbReference>
<dbReference type="SMART" id="SM00245">
    <property type="entry name" value="TSPc"/>
    <property type="match status" value="1"/>
</dbReference>
<keyword evidence="3" id="KW-1185">Reference proteome</keyword>
<evidence type="ECO:0000313" key="3">
    <source>
        <dbReference type="Proteomes" id="UP001500325"/>
    </source>
</evidence>
<name>A0ABP8VZ80_9PSEU</name>